<name>A0A3S5B0Z8_9PLAT</name>
<keyword evidence="2" id="KW-1185">Reference proteome</keyword>
<organism evidence="1 2">
    <name type="scientific">Protopolystoma xenopodis</name>
    <dbReference type="NCBI Taxonomy" id="117903"/>
    <lineage>
        <taxon>Eukaryota</taxon>
        <taxon>Metazoa</taxon>
        <taxon>Spiralia</taxon>
        <taxon>Lophotrochozoa</taxon>
        <taxon>Platyhelminthes</taxon>
        <taxon>Monogenea</taxon>
        <taxon>Polyopisthocotylea</taxon>
        <taxon>Polystomatidea</taxon>
        <taxon>Polystomatidae</taxon>
        <taxon>Protopolystoma</taxon>
    </lineage>
</organism>
<reference evidence="1" key="1">
    <citation type="submission" date="2018-11" db="EMBL/GenBank/DDBJ databases">
        <authorList>
            <consortium name="Pathogen Informatics"/>
        </authorList>
    </citation>
    <scope>NUCLEOTIDE SEQUENCE</scope>
</reference>
<evidence type="ECO:0000313" key="2">
    <source>
        <dbReference type="Proteomes" id="UP000784294"/>
    </source>
</evidence>
<evidence type="ECO:0000313" key="1">
    <source>
        <dbReference type="EMBL" id="VEL10096.1"/>
    </source>
</evidence>
<dbReference type="AlphaFoldDB" id="A0A3S5B0Z8"/>
<gene>
    <name evidence="1" type="ORF">PXEA_LOCUS3536</name>
</gene>
<protein>
    <submittedName>
        <fullName evidence="1">Uncharacterized protein</fullName>
    </submittedName>
</protein>
<comment type="caution">
    <text evidence="1">The sequence shown here is derived from an EMBL/GenBank/DDBJ whole genome shotgun (WGS) entry which is preliminary data.</text>
</comment>
<dbReference type="Proteomes" id="UP000784294">
    <property type="component" value="Unassembled WGS sequence"/>
</dbReference>
<accession>A0A3S5B0Z8</accession>
<proteinExistence type="predicted"/>
<sequence length="114" mass="13155">MFPRQTKSVYAHVNGSAISDQLARWRLQLTLIFAPIFPLDTWYFAFYPPHPRLSAVSCDTAGSGWSCTTDPYLADWLVEREPTKSRRQFTCRPYSRSNRAPRLCFMSTSASLWV</sequence>
<dbReference type="EMBL" id="CAAALY010008021">
    <property type="protein sequence ID" value="VEL10096.1"/>
    <property type="molecule type" value="Genomic_DNA"/>
</dbReference>